<dbReference type="Proteomes" id="UP000178417">
    <property type="component" value="Unassembled WGS sequence"/>
</dbReference>
<proteinExistence type="predicted"/>
<sequence>MSNYIQLERACQLFNDFYSSHGTVTERNLGDEKTLSKMLSLASLLILQIGLSLLQPQWVSKLYKALKL</sequence>
<comment type="caution">
    <text evidence="1">The sequence shown here is derived from an EMBL/GenBank/DDBJ whole genome shotgun (WGS) entry which is preliminary data.</text>
</comment>
<dbReference type="AlphaFoldDB" id="A0A1F4SDW8"/>
<name>A0A1F4SDW8_UNCSA</name>
<gene>
    <name evidence="1" type="ORF">A2310_03575</name>
</gene>
<dbReference type="EMBL" id="MEUB01000070">
    <property type="protein sequence ID" value="OGC18628.1"/>
    <property type="molecule type" value="Genomic_DNA"/>
</dbReference>
<evidence type="ECO:0000313" key="2">
    <source>
        <dbReference type="Proteomes" id="UP000178417"/>
    </source>
</evidence>
<reference evidence="1 2" key="1">
    <citation type="journal article" date="2016" name="Nat. Commun.">
        <title>Thousands of microbial genomes shed light on interconnected biogeochemical processes in an aquifer system.</title>
        <authorList>
            <person name="Anantharaman K."/>
            <person name="Brown C.T."/>
            <person name="Hug L.A."/>
            <person name="Sharon I."/>
            <person name="Castelle C.J."/>
            <person name="Probst A.J."/>
            <person name="Thomas B.C."/>
            <person name="Singh A."/>
            <person name="Wilkins M.J."/>
            <person name="Karaoz U."/>
            <person name="Brodie E.L."/>
            <person name="Williams K.H."/>
            <person name="Hubbard S.S."/>
            <person name="Banfield J.F."/>
        </authorList>
    </citation>
    <scope>NUCLEOTIDE SEQUENCE [LARGE SCALE GENOMIC DNA]</scope>
</reference>
<protein>
    <submittedName>
        <fullName evidence="1">Uncharacterized protein</fullName>
    </submittedName>
</protein>
<accession>A0A1F4SDW8</accession>
<evidence type="ECO:0000313" key="1">
    <source>
        <dbReference type="EMBL" id="OGC18628.1"/>
    </source>
</evidence>
<organism evidence="1 2">
    <name type="scientific">candidate division WOR-1 bacterium RIFOXYB2_FULL_37_13</name>
    <dbReference type="NCBI Taxonomy" id="1802579"/>
    <lineage>
        <taxon>Bacteria</taxon>
        <taxon>Bacillati</taxon>
        <taxon>Saganbacteria</taxon>
    </lineage>
</organism>
<dbReference type="STRING" id="1802579.A2310_03575"/>